<evidence type="ECO:0000256" key="1">
    <source>
        <dbReference type="SAM" id="Coils"/>
    </source>
</evidence>
<reference evidence="2 3" key="1">
    <citation type="submission" date="2014-04" db="EMBL/GenBank/DDBJ databases">
        <authorList>
            <consortium name="DOE Joint Genome Institute"/>
            <person name="Kuo A."/>
            <person name="Kohler A."/>
            <person name="Costa M.D."/>
            <person name="Nagy L.G."/>
            <person name="Floudas D."/>
            <person name="Copeland A."/>
            <person name="Barry K.W."/>
            <person name="Cichocki N."/>
            <person name="Veneault-Fourrey C."/>
            <person name="LaButti K."/>
            <person name="Lindquist E.A."/>
            <person name="Lipzen A."/>
            <person name="Lundell T."/>
            <person name="Morin E."/>
            <person name="Murat C."/>
            <person name="Sun H."/>
            <person name="Tunlid A."/>
            <person name="Henrissat B."/>
            <person name="Grigoriev I.V."/>
            <person name="Hibbett D.S."/>
            <person name="Martin F."/>
            <person name="Nordberg H.P."/>
            <person name="Cantor M.N."/>
            <person name="Hua S.X."/>
        </authorList>
    </citation>
    <scope>NUCLEOTIDE SEQUENCE [LARGE SCALE GENOMIC DNA]</scope>
    <source>
        <strain evidence="2 3">441</strain>
    </source>
</reference>
<protein>
    <submittedName>
        <fullName evidence="2">Uncharacterized protein</fullName>
    </submittedName>
</protein>
<gene>
    <name evidence="2" type="ORF">PISMIDRAFT_11118</name>
</gene>
<proteinExistence type="predicted"/>
<keyword evidence="3" id="KW-1185">Reference proteome</keyword>
<name>A0A0C9ZB04_9AGAM</name>
<keyword evidence="1" id="KW-0175">Coiled coil</keyword>
<evidence type="ECO:0000313" key="2">
    <source>
        <dbReference type="EMBL" id="KIK23129.1"/>
    </source>
</evidence>
<dbReference type="EMBL" id="KN833730">
    <property type="protein sequence ID" value="KIK23129.1"/>
    <property type="molecule type" value="Genomic_DNA"/>
</dbReference>
<accession>A0A0C9ZB04</accession>
<organism evidence="2 3">
    <name type="scientific">Pisolithus microcarpus 441</name>
    <dbReference type="NCBI Taxonomy" id="765257"/>
    <lineage>
        <taxon>Eukaryota</taxon>
        <taxon>Fungi</taxon>
        <taxon>Dikarya</taxon>
        <taxon>Basidiomycota</taxon>
        <taxon>Agaricomycotina</taxon>
        <taxon>Agaricomycetes</taxon>
        <taxon>Agaricomycetidae</taxon>
        <taxon>Boletales</taxon>
        <taxon>Sclerodermatineae</taxon>
        <taxon>Pisolithaceae</taxon>
        <taxon>Pisolithus</taxon>
    </lineage>
</organism>
<sequence length="202" mass="22945">MPSWNSHSMFTRSALYPCPTSKSSSSASGQRQTPCSISTKLTSAGVCDVITQKVEDLDKESDVFEEELDACTCCAAMWYNYLICKEELELQQDENSSQMANAEAVFCCEQELKKLDVKLKKAEETSFNWQLEMLHLQIQLKNIKETQLHPCLHHPPVKLTVCRSASFFPKTTSTSYRLLHYFLPPSHILPLPLPCILDANFF</sequence>
<dbReference type="OrthoDB" id="2693280at2759"/>
<reference evidence="3" key="2">
    <citation type="submission" date="2015-01" db="EMBL/GenBank/DDBJ databases">
        <title>Evolutionary Origins and Diversification of the Mycorrhizal Mutualists.</title>
        <authorList>
            <consortium name="DOE Joint Genome Institute"/>
            <consortium name="Mycorrhizal Genomics Consortium"/>
            <person name="Kohler A."/>
            <person name="Kuo A."/>
            <person name="Nagy L.G."/>
            <person name="Floudas D."/>
            <person name="Copeland A."/>
            <person name="Barry K.W."/>
            <person name="Cichocki N."/>
            <person name="Veneault-Fourrey C."/>
            <person name="LaButti K."/>
            <person name="Lindquist E.A."/>
            <person name="Lipzen A."/>
            <person name="Lundell T."/>
            <person name="Morin E."/>
            <person name="Murat C."/>
            <person name="Riley R."/>
            <person name="Ohm R."/>
            <person name="Sun H."/>
            <person name="Tunlid A."/>
            <person name="Henrissat B."/>
            <person name="Grigoriev I.V."/>
            <person name="Hibbett D.S."/>
            <person name="Martin F."/>
        </authorList>
    </citation>
    <scope>NUCLEOTIDE SEQUENCE [LARGE SCALE GENOMIC DNA]</scope>
    <source>
        <strain evidence="3">441</strain>
    </source>
</reference>
<dbReference type="HOGENOM" id="CLU_1355119_0_0_1"/>
<feature type="coiled-coil region" evidence="1">
    <location>
        <begin position="85"/>
        <end position="125"/>
    </location>
</feature>
<dbReference type="AlphaFoldDB" id="A0A0C9ZB04"/>
<evidence type="ECO:0000313" key="3">
    <source>
        <dbReference type="Proteomes" id="UP000054018"/>
    </source>
</evidence>
<dbReference type="Proteomes" id="UP000054018">
    <property type="component" value="Unassembled WGS sequence"/>
</dbReference>